<proteinExistence type="predicted"/>
<evidence type="ECO:0000313" key="2">
    <source>
        <dbReference type="Proteomes" id="UP000253090"/>
    </source>
</evidence>
<dbReference type="AlphaFoldDB" id="A0A369BSR0"/>
<accession>A0A369BSR0</accession>
<dbReference type="EMBL" id="QPJW01000001">
    <property type="protein sequence ID" value="RCX23626.1"/>
    <property type="molecule type" value="Genomic_DNA"/>
</dbReference>
<dbReference type="GO" id="GO:0003700">
    <property type="term" value="F:DNA-binding transcription factor activity"/>
    <property type="evidence" value="ECO:0007669"/>
    <property type="project" value="TreeGrafter"/>
</dbReference>
<dbReference type="Pfam" id="PF02082">
    <property type="entry name" value="Rrf2"/>
    <property type="match status" value="1"/>
</dbReference>
<sequence length="147" mass="15898">MTISSRFSVAIHVLSLLELNKEGVNTSEYIAESVNTNPVVIRRILGMLNKAGLVKVRSGIAGSKLQRPVSEITLLEIYRAVHVVEEDALFSIHDKPNPKCPVGRNIQASIEPVFSSAQAALELTLERVTLEEIVGSIQSTDSEGSCG</sequence>
<keyword evidence="2" id="KW-1185">Reference proteome</keyword>
<dbReference type="InterPro" id="IPR036390">
    <property type="entry name" value="WH_DNA-bd_sf"/>
</dbReference>
<name>A0A369BSR0_9BACL</name>
<evidence type="ECO:0000313" key="1">
    <source>
        <dbReference type="EMBL" id="RCX23626.1"/>
    </source>
</evidence>
<dbReference type="SUPFAM" id="SSF46785">
    <property type="entry name" value="Winged helix' DNA-binding domain"/>
    <property type="match status" value="1"/>
</dbReference>
<dbReference type="OrthoDB" id="213028at2"/>
<comment type="caution">
    <text evidence="1">The sequence shown here is derived from an EMBL/GenBank/DDBJ whole genome shotgun (WGS) entry which is preliminary data.</text>
</comment>
<organism evidence="1 2">
    <name type="scientific">Fontibacillus phaseoli</name>
    <dbReference type="NCBI Taxonomy" id="1416533"/>
    <lineage>
        <taxon>Bacteria</taxon>
        <taxon>Bacillati</taxon>
        <taxon>Bacillota</taxon>
        <taxon>Bacilli</taxon>
        <taxon>Bacillales</taxon>
        <taxon>Paenibacillaceae</taxon>
        <taxon>Fontibacillus</taxon>
    </lineage>
</organism>
<reference evidence="1 2" key="1">
    <citation type="submission" date="2018-07" db="EMBL/GenBank/DDBJ databases">
        <title>Genomic Encyclopedia of Type Strains, Phase III (KMG-III): the genomes of soil and plant-associated and newly described type strains.</title>
        <authorList>
            <person name="Whitman W."/>
        </authorList>
    </citation>
    <scope>NUCLEOTIDE SEQUENCE [LARGE SCALE GENOMIC DNA]</scope>
    <source>
        <strain evidence="1 2">CECT 8333</strain>
    </source>
</reference>
<protein>
    <submittedName>
        <fullName evidence="1">DNA-binding IscR family transcriptional regulator</fullName>
    </submittedName>
</protein>
<dbReference type="GO" id="GO:0003677">
    <property type="term" value="F:DNA binding"/>
    <property type="evidence" value="ECO:0007669"/>
    <property type="project" value="UniProtKB-KW"/>
</dbReference>
<dbReference type="InterPro" id="IPR000944">
    <property type="entry name" value="Tscrpt_reg_Rrf2"/>
</dbReference>
<dbReference type="PANTHER" id="PTHR33221">
    <property type="entry name" value="WINGED HELIX-TURN-HELIX TRANSCRIPTIONAL REGULATOR, RRF2 FAMILY"/>
    <property type="match status" value="1"/>
</dbReference>
<dbReference type="Gene3D" id="1.10.10.10">
    <property type="entry name" value="Winged helix-like DNA-binding domain superfamily/Winged helix DNA-binding domain"/>
    <property type="match status" value="1"/>
</dbReference>
<dbReference type="PROSITE" id="PS51197">
    <property type="entry name" value="HTH_RRF2_2"/>
    <property type="match status" value="1"/>
</dbReference>
<dbReference type="GO" id="GO:0005829">
    <property type="term" value="C:cytosol"/>
    <property type="evidence" value="ECO:0007669"/>
    <property type="project" value="TreeGrafter"/>
</dbReference>
<dbReference type="Proteomes" id="UP000253090">
    <property type="component" value="Unassembled WGS sequence"/>
</dbReference>
<gene>
    <name evidence="1" type="ORF">DFP94_1011227</name>
</gene>
<dbReference type="InterPro" id="IPR036388">
    <property type="entry name" value="WH-like_DNA-bd_sf"/>
</dbReference>
<keyword evidence="1" id="KW-0238">DNA-binding</keyword>
<dbReference type="RefSeq" id="WP_114495478.1">
    <property type="nucleotide sequence ID" value="NZ_QPJW01000001.1"/>
</dbReference>
<dbReference type="PANTHER" id="PTHR33221:SF15">
    <property type="entry name" value="HTH-TYPE TRANSCRIPTIONAL REGULATOR YWGB-RELATED"/>
    <property type="match status" value="1"/>
</dbReference>
<dbReference type="FunFam" id="1.10.10.10:FF:000138">
    <property type="entry name" value="Rrf2 family transcriptional regulator"/>
    <property type="match status" value="1"/>
</dbReference>